<keyword evidence="2" id="KW-1185">Reference proteome</keyword>
<reference evidence="1" key="1">
    <citation type="submission" date="2021-10" db="EMBL/GenBank/DDBJ databases">
        <title>De novo Genome Assembly of Clathrus columnatus (Basidiomycota, Fungi) Using Illumina and Nanopore Sequence Data.</title>
        <authorList>
            <person name="Ogiso-Tanaka E."/>
            <person name="Itagaki H."/>
            <person name="Hosoya T."/>
            <person name="Hosaka K."/>
        </authorList>
    </citation>
    <scope>NUCLEOTIDE SEQUENCE</scope>
    <source>
        <strain evidence="1">MO-923</strain>
    </source>
</reference>
<comment type="caution">
    <text evidence="1">The sequence shown here is derived from an EMBL/GenBank/DDBJ whole genome shotgun (WGS) entry which is preliminary data.</text>
</comment>
<dbReference type="Gene3D" id="3.30.559.30">
    <property type="entry name" value="Nonribosomal peptide synthetase, condensation domain"/>
    <property type="match status" value="1"/>
</dbReference>
<dbReference type="Gene3D" id="3.30.559.10">
    <property type="entry name" value="Chloramphenicol acetyltransferase-like domain"/>
    <property type="match status" value="1"/>
</dbReference>
<dbReference type="PANTHER" id="PTHR42034">
    <property type="entry name" value="CHROMOSOME 7, WHOLE GENOME SHOTGUN SEQUENCE-RELATED"/>
    <property type="match status" value="1"/>
</dbReference>
<sequence>MTSFDRDRCKWRDDPEVPGRFIRELVGGELIQDIWNVLRHGDGNLFLGLDIKLSTSLDAEDFMAHLRQAWKSLRWDVPIVALQIVHVPIKGFPLPKLYMVYDVATSASEANTWAEDTVLLKEGYKDLDDLRYQIGQDPLPPTDLKPETYVYVLPKSPDSFGLLIHASHAPFDGAGLKIVGNKLLSHLANYIGNPDYQNEEVKRMRWGSESANLVPAVLDVVQRYEPAVEDSSGNIIEKEIPGEIREGPVYEKTLAEVMDGLDKGLAHSHPFKSIIQPMFDVRQQNPRTRRICYTFTLEESVKIKNACAQTKSPTSEKLTVNHLRTVHGSLSLLPILDNPPEKNSNAVIFFWGIFDSRRKLIPQYHNHPGYCLAMSPIQIPVSLYERFSGEDQRTLVLEFSKAIYKEYKKQAGYSSLVSIVGEEADRILQGPPLPPWCGPWYSGDGRGSLHLSPNHEVEGRQILQLSDFFLGLNRCEPGPFFRAAEWNGRITLSVDFNELAVEPKVVQRWMDLWRDLLLTI</sequence>
<dbReference type="Proteomes" id="UP001050691">
    <property type="component" value="Unassembled WGS sequence"/>
</dbReference>
<gene>
    <name evidence="1" type="ORF">Clacol_002309</name>
</gene>
<organism evidence="1 2">
    <name type="scientific">Clathrus columnatus</name>
    <dbReference type="NCBI Taxonomy" id="1419009"/>
    <lineage>
        <taxon>Eukaryota</taxon>
        <taxon>Fungi</taxon>
        <taxon>Dikarya</taxon>
        <taxon>Basidiomycota</taxon>
        <taxon>Agaricomycotina</taxon>
        <taxon>Agaricomycetes</taxon>
        <taxon>Phallomycetidae</taxon>
        <taxon>Phallales</taxon>
        <taxon>Clathraceae</taxon>
        <taxon>Clathrus</taxon>
    </lineage>
</organism>
<dbReference type="EMBL" id="BPWL01000003">
    <property type="protein sequence ID" value="GJJ08101.1"/>
    <property type="molecule type" value="Genomic_DNA"/>
</dbReference>
<dbReference type="PANTHER" id="PTHR42034:SF1">
    <property type="entry name" value="CONDENSATION DOMAIN-CONTAINING PROTEIN"/>
    <property type="match status" value="1"/>
</dbReference>
<protein>
    <submittedName>
        <fullName evidence="1">Uncharacterized protein</fullName>
    </submittedName>
</protein>
<evidence type="ECO:0000313" key="1">
    <source>
        <dbReference type="EMBL" id="GJJ08101.1"/>
    </source>
</evidence>
<accession>A0AAV5A0C9</accession>
<dbReference type="AlphaFoldDB" id="A0AAV5A0C9"/>
<dbReference type="InterPro" id="IPR023213">
    <property type="entry name" value="CAT-like_dom_sf"/>
</dbReference>
<evidence type="ECO:0000313" key="2">
    <source>
        <dbReference type="Proteomes" id="UP001050691"/>
    </source>
</evidence>
<name>A0AAV5A0C9_9AGAM</name>
<proteinExistence type="predicted"/>